<dbReference type="STRING" id="1123384.AJ81_06565"/>
<dbReference type="OrthoDB" id="9807434at2"/>
<comment type="similarity">
    <text evidence="1 8">Belongs to the cytidylate kinase family. Type 1 subfamily.</text>
</comment>
<keyword evidence="11" id="KW-1185">Reference proteome</keyword>
<feature type="domain" description="Cytidylate kinase" evidence="9">
    <location>
        <begin position="6"/>
        <end position="214"/>
    </location>
</feature>
<dbReference type="PANTHER" id="PTHR21299:SF2">
    <property type="entry name" value="CYTIDYLATE KINASE"/>
    <property type="match status" value="1"/>
</dbReference>
<dbReference type="KEGG" id="phy:AJ81_06565"/>
<evidence type="ECO:0000256" key="5">
    <source>
        <dbReference type="ARBA" id="ARBA00022840"/>
    </source>
</evidence>
<keyword evidence="5 8" id="KW-0067">ATP-binding</keyword>
<evidence type="ECO:0000259" key="9">
    <source>
        <dbReference type="Pfam" id="PF02224"/>
    </source>
</evidence>
<keyword evidence="2 8" id="KW-0808">Transferase</keyword>
<dbReference type="Proteomes" id="UP000077469">
    <property type="component" value="Chromosome"/>
</dbReference>
<evidence type="ECO:0000256" key="7">
    <source>
        <dbReference type="ARBA" id="ARBA00048478"/>
    </source>
</evidence>
<evidence type="ECO:0000313" key="10">
    <source>
        <dbReference type="EMBL" id="AJC73911.1"/>
    </source>
</evidence>
<name>A0A0X1KRR0_9THEM</name>
<evidence type="ECO:0000256" key="1">
    <source>
        <dbReference type="ARBA" id="ARBA00009427"/>
    </source>
</evidence>
<dbReference type="InterPro" id="IPR027417">
    <property type="entry name" value="P-loop_NTPase"/>
</dbReference>
<dbReference type="PATRIC" id="fig|1123384.7.peg.1322"/>
<keyword evidence="8" id="KW-0963">Cytoplasm</keyword>
<dbReference type="GO" id="GO:0005829">
    <property type="term" value="C:cytosol"/>
    <property type="evidence" value="ECO:0007669"/>
    <property type="project" value="TreeGrafter"/>
</dbReference>
<feature type="binding site" evidence="8">
    <location>
        <begin position="10"/>
        <end position="18"/>
    </location>
    <ligand>
        <name>ATP</name>
        <dbReference type="ChEBI" id="CHEBI:30616"/>
    </ligand>
</feature>
<reference evidence="10 11" key="1">
    <citation type="submission" date="2014-01" db="EMBL/GenBank/DDBJ databases">
        <title>Genome sequencing of Thermotog hypogea.</title>
        <authorList>
            <person name="Zhang X."/>
            <person name="Alvare G."/>
            <person name="Fristensky B."/>
            <person name="Chen L."/>
            <person name="Suen T."/>
            <person name="Chen Q."/>
            <person name="Ma K."/>
        </authorList>
    </citation>
    <scope>NUCLEOTIDE SEQUENCE [LARGE SCALE GENOMIC DNA]</scope>
    <source>
        <strain evidence="10 11">DSM 11164</strain>
    </source>
</reference>
<dbReference type="EMBL" id="CP007141">
    <property type="protein sequence ID" value="AJC73911.1"/>
    <property type="molecule type" value="Genomic_DNA"/>
</dbReference>
<dbReference type="HAMAP" id="MF_00238">
    <property type="entry name" value="Cytidyl_kinase_type1"/>
    <property type="match status" value="1"/>
</dbReference>
<organism evidence="10 11">
    <name type="scientific">Pseudothermotoga hypogea DSM 11164 = NBRC 106472</name>
    <dbReference type="NCBI Taxonomy" id="1123384"/>
    <lineage>
        <taxon>Bacteria</taxon>
        <taxon>Thermotogati</taxon>
        <taxon>Thermotogota</taxon>
        <taxon>Thermotogae</taxon>
        <taxon>Thermotogales</taxon>
        <taxon>Thermotogaceae</taxon>
        <taxon>Pseudothermotoga</taxon>
    </lineage>
</organism>
<evidence type="ECO:0000256" key="4">
    <source>
        <dbReference type="ARBA" id="ARBA00022777"/>
    </source>
</evidence>
<dbReference type="InterPro" id="IPR011994">
    <property type="entry name" value="Cytidylate_kinase_dom"/>
</dbReference>
<dbReference type="AlphaFoldDB" id="A0A0X1KRR0"/>
<dbReference type="EC" id="2.7.4.25" evidence="8"/>
<dbReference type="NCBIfam" id="TIGR00017">
    <property type="entry name" value="cmk"/>
    <property type="match status" value="1"/>
</dbReference>
<dbReference type="SUPFAM" id="SSF52540">
    <property type="entry name" value="P-loop containing nucleoside triphosphate hydrolases"/>
    <property type="match status" value="1"/>
</dbReference>
<evidence type="ECO:0000256" key="2">
    <source>
        <dbReference type="ARBA" id="ARBA00022679"/>
    </source>
</evidence>
<gene>
    <name evidence="8" type="primary">cmk</name>
    <name evidence="10" type="ORF">AJ81_06565</name>
</gene>
<keyword evidence="4 8" id="KW-0418">Kinase</keyword>
<dbReference type="GO" id="GO:0036431">
    <property type="term" value="F:dCMP kinase activity"/>
    <property type="evidence" value="ECO:0007669"/>
    <property type="project" value="InterPro"/>
</dbReference>
<dbReference type="CDD" id="cd02020">
    <property type="entry name" value="CMPK"/>
    <property type="match status" value="1"/>
</dbReference>
<comment type="subcellular location">
    <subcellularLocation>
        <location evidence="8">Cytoplasm</location>
    </subcellularLocation>
</comment>
<dbReference type="InterPro" id="IPR003136">
    <property type="entry name" value="Cytidylate_kin"/>
</dbReference>
<evidence type="ECO:0000313" key="11">
    <source>
        <dbReference type="Proteomes" id="UP000077469"/>
    </source>
</evidence>
<dbReference type="PANTHER" id="PTHR21299">
    <property type="entry name" value="CYTIDYLATE KINASE/PANTOATE-BETA-ALANINE LIGASE"/>
    <property type="match status" value="1"/>
</dbReference>
<evidence type="ECO:0000256" key="8">
    <source>
        <dbReference type="HAMAP-Rule" id="MF_00238"/>
    </source>
</evidence>
<keyword evidence="3 8" id="KW-0547">Nucleotide-binding</keyword>
<evidence type="ECO:0000256" key="6">
    <source>
        <dbReference type="ARBA" id="ARBA00047615"/>
    </source>
</evidence>
<accession>A0A0X1KRR0</accession>
<protein>
    <recommendedName>
        <fullName evidence="8">Cytidylate kinase</fullName>
        <shortName evidence="8">CK</shortName>
        <ecNumber evidence="8">2.7.4.25</ecNumber>
    </recommendedName>
    <alternativeName>
        <fullName evidence="8">Cytidine monophosphate kinase</fullName>
        <shortName evidence="8">CMP kinase</shortName>
    </alternativeName>
</protein>
<dbReference type="GO" id="GO:0015949">
    <property type="term" value="P:nucleobase-containing small molecule interconversion"/>
    <property type="evidence" value="ECO:0007669"/>
    <property type="project" value="TreeGrafter"/>
</dbReference>
<comment type="catalytic activity">
    <reaction evidence="6 8">
        <text>dCMP + ATP = dCDP + ADP</text>
        <dbReference type="Rhea" id="RHEA:25094"/>
        <dbReference type="ChEBI" id="CHEBI:30616"/>
        <dbReference type="ChEBI" id="CHEBI:57566"/>
        <dbReference type="ChEBI" id="CHEBI:58593"/>
        <dbReference type="ChEBI" id="CHEBI:456216"/>
        <dbReference type="EC" id="2.7.4.25"/>
    </reaction>
</comment>
<dbReference type="GO" id="GO:0036430">
    <property type="term" value="F:CMP kinase activity"/>
    <property type="evidence" value="ECO:0007669"/>
    <property type="project" value="RHEA"/>
</dbReference>
<proteinExistence type="inferred from homology"/>
<dbReference type="RefSeq" id="WP_031504553.1">
    <property type="nucleotide sequence ID" value="NC_022795.1"/>
</dbReference>
<dbReference type="Pfam" id="PF02224">
    <property type="entry name" value="Cytidylate_kin"/>
    <property type="match status" value="1"/>
</dbReference>
<dbReference type="GO" id="GO:0005524">
    <property type="term" value="F:ATP binding"/>
    <property type="evidence" value="ECO:0007669"/>
    <property type="project" value="UniProtKB-UniRule"/>
</dbReference>
<dbReference type="PaxDb" id="1123384-AJ81_06565"/>
<comment type="catalytic activity">
    <reaction evidence="7 8">
        <text>CMP + ATP = CDP + ADP</text>
        <dbReference type="Rhea" id="RHEA:11600"/>
        <dbReference type="ChEBI" id="CHEBI:30616"/>
        <dbReference type="ChEBI" id="CHEBI:58069"/>
        <dbReference type="ChEBI" id="CHEBI:60377"/>
        <dbReference type="ChEBI" id="CHEBI:456216"/>
        <dbReference type="EC" id="2.7.4.25"/>
    </reaction>
</comment>
<evidence type="ECO:0000256" key="3">
    <source>
        <dbReference type="ARBA" id="ARBA00022741"/>
    </source>
</evidence>
<sequence>MSNFLVAIDGPAGSGKSTIAKLLSERLGFNHLDTGAMYRAIGVYLDSKGFTPDNVPDEELEKIDMQYVNGELYLNGEKVREEVIRSAKAGQLASSFAVVPKVREKLTQLQRRICEGGNFVVEGRDIGTVVLPHAQVKIFLTASFDERVKRRAEELKSKGIELPLEEVARQIEERDKRDSSRDLAPLKPAQDAIVIDTTAKSVEQVLEEVIEIINRRKTDEAVRC</sequence>
<dbReference type="GO" id="GO:0006220">
    <property type="term" value="P:pyrimidine nucleotide metabolic process"/>
    <property type="evidence" value="ECO:0007669"/>
    <property type="project" value="UniProtKB-UniRule"/>
</dbReference>
<dbReference type="Gene3D" id="3.40.50.300">
    <property type="entry name" value="P-loop containing nucleotide triphosphate hydrolases"/>
    <property type="match status" value="1"/>
</dbReference>